<dbReference type="PANTHER" id="PTHR45617">
    <property type="entry name" value="LEUCINE RICH REPEAT FAMILY PROTEIN"/>
    <property type="match status" value="1"/>
</dbReference>
<dbReference type="AlphaFoldDB" id="A0A9X6RKG6"/>
<keyword evidence="1" id="KW-0433">Leucine-rich repeat</keyword>
<evidence type="ECO:0000313" key="5">
    <source>
        <dbReference type="Proteomes" id="UP000192578"/>
    </source>
</evidence>
<name>A0A9X6RKG6_HYPEX</name>
<gene>
    <name evidence="4" type="ORF">BV898_15692</name>
</gene>
<protein>
    <submittedName>
        <fullName evidence="4">Slit-like protein 1 protein</fullName>
    </submittedName>
</protein>
<proteinExistence type="predicted"/>
<feature type="chain" id="PRO_5040817356" evidence="3">
    <location>
        <begin position="27"/>
        <end position="841"/>
    </location>
</feature>
<dbReference type="PROSITE" id="PS51450">
    <property type="entry name" value="LRR"/>
    <property type="match status" value="3"/>
</dbReference>
<evidence type="ECO:0000256" key="1">
    <source>
        <dbReference type="ARBA" id="ARBA00022614"/>
    </source>
</evidence>
<dbReference type="Pfam" id="PF13855">
    <property type="entry name" value="LRR_8"/>
    <property type="match status" value="1"/>
</dbReference>
<keyword evidence="5" id="KW-1185">Reference proteome</keyword>
<dbReference type="Gene3D" id="3.80.10.10">
    <property type="entry name" value="Ribonuclease Inhibitor"/>
    <property type="match status" value="4"/>
</dbReference>
<sequence length="841" mass="93896">MPFPSGRNLNYLVFSSLAILLSLIQSHDSDCPNLFDVDPNADSAGQLTGLERCFLDCTRGDAYDVICEDVDFVTLLANAKKIPFKERDLNVFIFNSPKITELDGGTFGPMRVHMKELGLMGLDHLTSFPMLKELDTLEILKIQNTPDLRQFSPEILPQNLQKLVLYGTAIQLLTVDLQETKELKKMMGFHFIKQKIRGIRKNFLTIFPNLKTAVFSGNHFDLDTVNDQLFAGKKPFEKFVMRGNNFSATEYPIRQIFMEKLMESMKIVDNGSLDLSYNTLPITKTAVSSFNTFNNVKYLNLAGNQFGQFFKATDLFANFTYLKTLDLSYSSLPKQSGIFSGLAELKDLNLRGNAFRNLNRVDLFAGCKAKLQRLDLSDNKLMTLPSGNFTHVTSSLTELILAGNTFHTELLDIDDLDSMPTPVSAHLNFSSLQFLDLGRTQLKTFKGVWLAGLTSLTRLDLSCNHFKNVTKEFFLGLPPSIEHLDLSFCVSLLPNVPKIQEDAFSTLGAPPENVTDGSSNATSRLTELVLSSGYLKGWIFYRLMALPKATRNNLKKLDLSNNQIRFLTPEHLQNFTKLESLNLGGNFIQTIGKGTFSGMTNLLALNLSSNHIVSVQREELVDLNNLYFLDLSDNGIVNLDHGAFDRLPALRELYLNRNSKITSMNGMFMDGGKNVVHLGLMATGLSLTTYPVGCIARTDLDPLPNLKYFYVDNSTAVYVDHGHEDGTWKDKLDNTTSTAAVRMLPNDPYALQCAFGNNLTNSQAQQSVDSEPGGSTAWSDDFIRLLIRNPLDLSPRTFVAHIPKCYSSSYRWVANVTSAFICPNQDAKTFDPKAPPPPSKN</sequence>
<dbReference type="OrthoDB" id="2013775at2759"/>
<accession>A0A9X6RKG6</accession>
<dbReference type="SMART" id="SM00369">
    <property type="entry name" value="LRR_TYP"/>
    <property type="match status" value="9"/>
</dbReference>
<evidence type="ECO:0000313" key="4">
    <source>
        <dbReference type="EMBL" id="OWA51198.1"/>
    </source>
</evidence>
<reference evidence="5" key="1">
    <citation type="submission" date="2017-01" db="EMBL/GenBank/DDBJ databases">
        <title>Comparative genomics of anhydrobiosis in the tardigrade Hypsibius dujardini.</title>
        <authorList>
            <person name="Yoshida Y."/>
            <person name="Koutsovoulos G."/>
            <person name="Laetsch D."/>
            <person name="Stevens L."/>
            <person name="Kumar S."/>
            <person name="Horikawa D."/>
            <person name="Ishino K."/>
            <person name="Komine S."/>
            <person name="Tomita M."/>
            <person name="Blaxter M."/>
            <person name="Arakawa K."/>
        </authorList>
    </citation>
    <scope>NUCLEOTIDE SEQUENCE [LARGE SCALE GENOMIC DNA]</scope>
    <source>
        <strain evidence="5">Z151</strain>
    </source>
</reference>
<evidence type="ECO:0000256" key="2">
    <source>
        <dbReference type="ARBA" id="ARBA00022737"/>
    </source>
</evidence>
<dbReference type="EMBL" id="MTYJ01000217">
    <property type="protein sequence ID" value="OWA51198.1"/>
    <property type="molecule type" value="Genomic_DNA"/>
</dbReference>
<feature type="signal peptide" evidence="3">
    <location>
        <begin position="1"/>
        <end position="26"/>
    </location>
</feature>
<dbReference type="InterPro" id="IPR001611">
    <property type="entry name" value="Leu-rich_rpt"/>
</dbReference>
<comment type="caution">
    <text evidence="4">The sequence shown here is derived from an EMBL/GenBank/DDBJ whole genome shotgun (WGS) entry which is preliminary data.</text>
</comment>
<keyword evidence="3" id="KW-0732">Signal</keyword>
<dbReference type="PANTHER" id="PTHR45617:SF172">
    <property type="entry name" value="LEUCINE-RICH REPEAT-CONTAINING PROTEIN 15-LIKE"/>
    <property type="match status" value="1"/>
</dbReference>
<keyword evidence="2" id="KW-0677">Repeat</keyword>
<dbReference type="InterPro" id="IPR032675">
    <property type="entry name" value="LRR_dom_sf"/>
</dbReference>
<dbReference type="Proteomes" id="UP000192578">
    <property type="component" value="Unassembled WGS sequence"/>
</dbReference>
<dbReference type="SUPFAM" id="SSF52058">
    <property type="entry name" value="L domain-like"/>
    <property type="match status" value="3"/>
</dbReference>
<evidence type="ECO:0000256" key="3">
    <source>
        <dbReference type="SAM" id="SignalP"/>
    </source>
</evidence>
<organism evidence="4 5">
    <name type="scientific">Hypsibius exemplaris</name>
    <name type="common">Freshwater tardigrade</name>
    <dbReference type="NCBI Taxonomy" id="2072580"/>
    <lineage>
        <taxon>Eukaryota</taxon>
        <taxon>Metazoa</taxon>
        <taxon>Ecdysozoa</taxon>
        <taxon>Tardigrada</taxon>
        <taxon>Eutardigrada</taxon>
        <taxon>Parachela</taxon>
        <taxon>Hypsibioidea</taxon>
        <taxon>Hypsibiidae</taxon>
        <taxon>Hypsibius</taxon>
    </lineage>
</organism>
<dbReference type="InterPro" id="IPR003591">
    <property type="entry name" value="Leu-rich_rpt_typical-subtyp"/>
</dbReference>
<dbReference type="Pfam" id="PF00560">
    <property type="entry name" value="LRR_1"/>
    <property type="match status" value="2"/>
</dbReference>
<dbReference type="Pfam" id="PF13516">
    <property type="entry name" value="LRR_6"/>
    <property type="match status" value="1"/>
</dbReference>